<keyword evidence="2" id="KW-1185">Reference proteome</keyword>
<evidence type="ECO:0000313" key="1">
    <source>
        <dbReference type="EMBL" id="RKP47098.1"/>
    </source>
</evidence>
<protein>
    <submittedName>
        <fullName evidence="1">4-oxalocrotonate tautomerase</fullName>
    </submittedName>
</protein>
<comment type="caution">
    <text evidence="1">The sequence shown here is derived from an EMBL/GenBank/DDBJ whole genome shotgun (WGS) entry which is preliminary data.</text>
</comment>
<dbReference type="SUPFAM" id="SSF55331">
    <property type="entry name" value="Tautomerase/MIF"/>
    <property type="match status" value="1"/>
</dbReference>
<organism evidence="1 2">
    <name type="scientific">Pararobbsia silviterrae</name>
    <dbReference type="NCBI Taxonomy" id="1792498"/>
    <lineage>
        <taxon>Bacteria</taxon>
        <taxon>Pseudomonadati</taxon>
        <taxon>Pseudomonadota</taxon>
        <taxon>Betaproteobacteria</taxon>
        <taxon>Burkholderiales</taxon>
        <taxon>Burkholderiaceae</taxon>
        <taxon>Pararobbsia</taxon>
    </lineage>
</organism>
<dbReference type="Gene3D" id="3.30.429.10">
    <property type="entry name" value="Macrophage Migration Inhibitory Factor"/>
    <property type="match status" value="2"/>
</dbReference>
<dbReference type="AlphaFoldDB" id="A0A494X952"/>
<evidence type="ECO:0000313" key="2">
    <source>
        <dbReference type="Proteomes" id="UP000270342"/>
    </source>
</evidence>
<dbReference type="PANTHER" id="PTHR35530">
    <property type="entry name" value="TAUTOMERASE-RELATED"/>
    <property type="match status" value="1"/>
</dbReference>
<proteinExistence type="predicted"/>
<dbReference type="InterPro" id="IPR014347">
    <property type="entry name" value="Tautomerase/MIF_sf"/>
</dbReference>
<accession>A0A494X952</accession>
<dbReference type="Proteomes" id="UP000270342">
    <property type="component" value="Unassembled WGS sequence"/>
</dbReference>
<gene>
    <name evidence="1" type="ORF">D7S86_23395</name>
</gene>
<name>A0A494X952_9BURK</name>
<dbReference type="RefSeq" id="WP_121089907.1">
    <property type="nucleotide sequence ID" value="NZ_RBZU01000013.1"/>
</dbReference>
<sequence>MPGIQLTVSGDGDTGRSEHFAAQLSALTCSVLDKKLANTMVMVRYVPHAHWFIGGQSLAALGQNSFRLEVTLTEETNTKDQKASYHRQAFELLSSLIGNVHPHSNVHIVDCAATSYGYGGLTQEYRYQHGKTQHARIGSESAR</sequence>
<dbReference type="EMBL" id="RBZU01000013">
    <property type="protein sequence ID" value="RKP47098.1"/>
    <property type="molecule type" value="Genomic_DNA"/>
</dbReference>
<reference evidence="1 2" key="1">
    <citation type="submission" date="2018-10" db="EMBL/GenBank/DDBJ databases">
        <title>Robbsia sp. DHC34, isolated from soil.</title>
        <authorList>
            <person name="Gao Z.-H."/>
            <person name="Qiu L.-H."/>
        </authorList>
    </citation>
    <scope>NUCLEOTIDE SEQUENCE [LARGE SCALE GENOMIC DNA]</scope>
    <source>
        <strain evidence="1 2">DHC34</strain>
    </source>
</reference>
<dbReference type="OrthoDB" id="8561934at2"/>
<dbReference type="PANTHER" id="PTHR35530:SF1">
    <property type="entry name" value="2-HYDROXYMUCONATE TAUTOMERASE"/>
    <property type="match status" value="1"/>
</dbReference>